<comment type="caution">
    <text evidence="1">The sequence shown here is derived from an EMBL/GenBank/DDBJ whole genome shotgun (WGS) entry which is preliminary data.</text>
</comment>
<dbReference type="RefSeq" id="WP_353574324.1">
    <property type="nucleotide sequence ID" value="NZ_JBETME010000007.1"/>
</dbReference>
<accession>A0ABD5LJQ7</accession>
<dbReference type="AlphaFoldDB" id="A0ABD5LJQ7"/>
<evidence type="ECO:0000313" key="1">
    <source>
        <dbReference type="EMBL" id="MES4992106.1"/>
    </source>
</evidence>
<dbReference type="Proteomes" id="UP001438189">
    <property type="component" value="Unassembled WGS sequence"/>
</dbReference>
<gene>
    <name evidence="1" type="ORF">ABVB70_17330</name>
</gene>
<name>A0ABD5LJQ7_AGRRD</name>
<protein>
    <submittedName>
        <fullName evidence="1">Uncharacterized protein</fullName>
    </submittedName>
</protein>
<sequence>MQVSELDMMSLSGLLEFLAYETCKPDPEVRKNAFSVLGGLIANMHANPIDPADALAVQAFAIALLKEAPMFAGSREEMLSSIAIITALVQAVGVALEQMTGKQLSDYAFFENPPKVTQQ</sequence>
<organism evidence="1 2">
    <name type="scientific">Agrobacterium radiobacter</name>
    <dbReference type="NCBI Taxonomy" id="362"/>
    <lineage>
        <taxon>Bacteria</taxon>
        <taxon>Pseudomonadati</taxon>
        <taxon>Pseudomonadota</taxon>
        <taxon>Alphaproteobacteria</taxon>
        <taxon>Hyphomicrobiales</taxon>
        <taxon>Rhizobiaceae</taxon>
        <taxon>Rhizobium/Agrobacterium group</taxon>
        <taxon>Agrobacterium</taxon>
        <taxon>Agrobacterium tumefaciens complex</taxon>
    </lineage>
</organism>
<dbReference type="EMBL" id="JBETME010000007">
    <property type="protein sequence ID" value="MES4992106.1"/>
    <property type="molecule type" value="Genomic_DNA"/>
</dbReference>
<evidence type="ECO:0000313" key="2">
    <source>
        <dbReference type="Proteomes" id="UP001438189"/>
    </source>
</evidence>
<reference evidence="1 2" key="1">
    <citation type="submission" date="2024-06" db="EMBL/GenBank/DDBJ databases">
        <title>Genome sequencing of Agrobacterium spp. from tobacco in Serbia.</title>
        <authorList>
            <person name="Ilicic R.J."/>
            <person name="Studholme D.J."/>
            <person name="Jelusic A."/>
            <person name="Barac G."/>
            <person name="Bagi F."/>
            <person name="Popovic Milovanovic T."/>
        </authorList>
    </citation>
    <scope>NUCLEOTIDE SEQUENCE [LARGE SCALE GENOMIC DNA]</scope>
    <source>
        <strain evidence="1 2">DA1</strain>
    </source>
</reference>
<proteinExistence type="predicted"/>